<dbReference type="EMBL" id="AMQM01003697">
    <property type="status" value="NOT_ANNOTATED_CDS"/>
    <property type="molecule type" value="Genomic_DNA"/>
</dbReference>
<accession>T1F3K4</accession>
<evidence type="ECO:0000313" key="3">
    <source>
        <dbReference type="EnsemblMetazoa" id="HelroP170892"/>
    </source>
</evidence>
<evidence type="ECO:0000313" key="4">
    <source>
        <dbReference type="Proteomes" id="UP000015101"/>
    </source>
</evidence>
<organism evidence="3 4">
    <name type="scientific">Helobdella robusta</name>
    <name type="common">Californian leech</name>
    <dbReference type="NCBI Taxonomy" id="6412"/>
    <lineage>
        <taxon>Eukaryota</taxon>
        <taxon>Metazoa</taxon>
        <taxon>Spiralia</taxon>
        <taxon>Lophotrochozoa</taxon>
        <taxon>Annelida</taxon>
        <taxon>Clitellata</taxon>
        <taxon>Hirudinea</taxon>
        <taxon>Rhynchobdellida</taxon>
        <taxon>Glossiphoniidae</taxon>
        <taxon>Helobdella</taxon>
    </lineage>
</organism>
<proteinExistence type="predicted"/>
<dbReference type="EMBL" id="KB096275">
    <property type="protein sequence ID" value="ESO06865.1"/>
    <property type="molecule type" value="Genomic_DNA"/>
</dbReference>
<feature type="compositionally biased region" description="Basic residues" evidence="1">
    <location>
        <begin position="56"/>
        <end position="72"/>
    </location>
</feature>
<dbReference type="HOGENOM" id="CLU_1919302_0_0_1"/>
<evidence type="ECO:0000313" key="2">
    <source>
        <dbReference type="EMBL" id="ESO06865.1"/>
    </source>
</evidence>
<keyword evidence="4" id="KW-1185">Reference proteome</keyword>
<evidence type="ECO:0000256" key="1">
    <source>
        <dbReference type="SAM" id="MobiDB-lite"/>
    </source>
</evidence>
<reference evidence="2 4" key="2">
    <citation type="journal article" date="2013" name="Nature">
        <title>Insights into bilaterian evolution from three spiralian genomes.</title>
        <authorList>
            <person name="Simakov O."/>
            <person name="Marletaz F."/>
            <person name="Cho S.J."/>
            <person name="Edsinger-Gonzales E."/>
            <person name="Havlak P."/>
            <person name="Hellsten U."/>
            <person name="Kuo D.H."/>
            <person name="Larsson T."/>
            <person name="Lv J."/>
            <person name="Arendt D."/>
            <person name="Savage R."/>
            <person name="Osoegawa K."/>
            <person name="de Jong P."/>
            <person name="Grimwood J."/>
            <person name="Chapman J.A."/>
            <person name="Shapiro H."/>
            <person name="Aerts A."/>
            <person name="Otillar R.P."/>
            <person name="Terry A.Y."/>
            <person name="Boore J.L."/>
            <person name="Grigoriev I.V."/>
            <person name="Lindberg D.R."/>
            <person name="Seaver E.C."/>
            <person name="Weisblat D.A."/>
            <person name="Putnam N.H."/>
            <person name="Rokhsar D.S."/>
        </authorList>
    </citation>
    <scope>NUCLEOTIDE SEQUENCE</scope>
</reference>
<dbReference type="Proteomes" id="UP000015101">
    <property type="component" value="Unassembled WGS sequence"/>
</dbReference>
<reference evidence="3" key="3">
    <citation type="submission" date="2015-06" db="UniProtKB">
        <authorList>
            <consortium name="EnsemblMetazoa"/>
        </authorList>
    </citation>
    <scope>IDENTIFICATION</scope>
</reference>
<dbReference type="AlphaFoldDB" id="T1F3K4"/>
<dbReference type="CTD" id="20203403"/>
<name>T1F3K4_HELRO</name>
<reference evidence="4" key="1">
    <citation type="submission" date="2012-12" db="EMBL/GenBank/DDBJ databases">
        <authorList>
            <person name="Hellsten U."/>
            <person name="Grimwood J."/>
            <person name="Chapman J.A."/>
            <person name="Shapiro H."/>
            <person name="Aerts A."/>
            <person name="Otillar R.P."/>
            <person name="Terry A.Y."/>
            <person name="Boore J.L."/>
            <person name="Simakov O."/>
            <person name="Marletaz F."/>
            <person name="Cho S.-J."/>
            <person name="Edsinger-Gonzales E."/>
            <person name="Havlak P."/>
            <person name="Kuo D.-H."/>
            <person name="Larsson T."/>
            <person name="Lv J."/>
            <person name="Arendt D."/>
            <person name="Savage R."/>
            <person name="Osoegawa K."/>
            <person name="de Jong P."/>
            <person name="Lindberg D.R."/>
            <person name="Seaver E.C."/>
            <person name="Weisblat D.A."/>
            <person name="Putnam N.H."/>
            <person name="Grigoriev I.V."/>
            <person name="Rokhsar D.S."/>
        </authorList>
    </citation>
    <scope>NUCLEOTIDE SEQUENCE</scope>
</reference>
<protein>
    <submittedName>
        <fullName evidence="2 3">Uncharacterized protein</fullName>
    </submittedName>
</protein>
<feature type="region of interest" description="Disordered" evidence="1">
    <location>
        <begin position="37"/>
        <end position="85"/>
    </location>
</feature>
<dbReference type="KEGG" id="hro:HELRODRAFT_170892"/>
<sequence length="132" mass="14931">MPPRRLLQNVMALTRTTSLIAFSRRDYRKLYVDWNEQKNGSNTNSAKEKYPNVNNNKKKKKKKGKAKKSKKNKEKDEKGGSADKCPLIIHPGGCCKGYCCVPQFLVLNKLIDCLMEKANDCGTCCCNGCYCK</sequence>
<gene>
    <name evidence="3" type="primary">20203403</name>
    <name evidence="2" type="ORF">HELRODRAFT_170892</name>
</gene>
<dbReference type="RefSeq" id="XP_009014961.1">
    <property type="nucleotide sequence ID" value="XM_009016713.1"/>
</dbReference>
<dbReference type="EnsemblMetazoa" id="HelroT170892">
    <property type="protein sequence ID" value="HelroP170892"/>
    <property type="gene ID" value="HelroG170892"/>
</dbReference>
<dbReference type="InParanoid" id="T1F3K4"/>
<dbReference type="GeneID" id="20203403"/>